<keyword evidence="1" id="KW-0472">Membrane</keyword>
<accession>A0A521DCA1</accession>
<evidence type="ECO:0000256" key="1">
    <source>
        <dbReference type="SAM" id="Phobius"/>
    </source>
</evidence>
<organism evidence="2 3">
    <name type="scientific">Pedobacter westerhofensis</name>
    <dbReference type="NCBI Taxonomy" id="425512"/>
    <lineage>
        <taxon>Bacteria</taxon>
        <taxon>Pseudomonadati</taxon>
        <taxon>Bacteroidota</taxon>
        <taxon>Sphingobacteriia</taxon>
        <taxon>Sphingobacteriales</taxon>
        <taxon>Sphingobacteriaceae</taxon>
        <taxon>Pedobacter</taxon>
    </lineage>
</organism>
<protein>
    <recommendedName>
        <fullName evidence="4">DUF4293 domain-containing protein</fullName>
    </recommendedName>
</protein>
<keyword evidence="1" id="KW-0812">Transmembrane</keyword>
<name>A0A521DCA1_9SPHI</name>
<dbReference type="OrthoDB" id="594989at2"/>
<evidence type="ECO:0008006" key="4">
    <source>
        <dbReference type="Google" id="ProtNLM"/>
    </source>
</evidence>
<feature type="transmembrane region" description="Helical" evidence="1">
    <location>
        <begin position="54"/>
        <end position="77"/>
    </location>
</feature>
<keyword evidence="3" id="KW-1185">Reference proteome</keyword>
<evidence type="ECO:0000313" key="2">
    <source>
        <dbReference type="EMBL" id="SMO69212.1"/>
    </source>
</evidence>
<feature type="transmembrane region" description="Helical" evidence="1">
    <location>
        <begin position="86"/>
        <end position="106"/>
    </location>
</feature>
<dbReference type="InterPro" id="IPR025635">
    <property type="entry name" value="DUF4293"/>
</dbReference>
<dbReference type="RefSeq" id="WP_142528326.1">
    <property type="nucleotide sequence ID" value="NZ_CBCSJO010000005.1"/>
</dbReference>
<sequence length="152" mass="16604">MIQRVQSVWLFLAALTLFLLLILPVVTVPTSTGLNWLQVGGIYSTANNITQKTVSYSALFGGTILAGMICLAAIFLFNNRALQKRIVLLAIFVIILVIAAIVYYALNIPGGIVGAVFNLGAYLPFLSVIFCALAFRGIRKDEQLIRSADRLR</sequence>
<proteinExistence type="predicted"/>
<keyword evidence="1" id="KW-1133">Transmembrane helix</keyword>
<feature type="transmembrane region" description="Helical" evidence="1">
    <location>
        <begin position="112"/>
        <end position="135"/>
    </location>
</feature>
<reference evidence="2 3" key="1">
    <citation type="submission" date="2017-05" db="EMBL/GenBank/DDBJ databases">
        <authorList>
            <person name="Varghese N."/>
            <person name="Submissions S."/>
        </authorList>
    </citation>
    <scope>NUCLEOTIDE SEQUENCE [LARGE SCALE GENOMIC DNA]</scope>
    <source>
        <strain evidence="2 3">DSM 19036</strain>
    </source>
</reference>
<gene>
    <name evidence="2" type="ORF">SAMN06265348_105198</name>
</gene>
<evidence type="ECO:0000313" key="3">
    <source>
        <dbReference type="Proteomes" id="UP000320300"/>
    </source>
</evidence>
<dbReference type="AlphaFoldDB" id="A0A521DCA1"/>
<dbReference type="Pfam" id="PF14126">
    <property type="entry name" value="DUF4293"/>
    <property type="match status" value="1"/>
</dbReference>
<dbReference type="Proteomes" id="UP000320300">
    <property type="component" value="Unassembled WGS sequence"/>
</dbReference>
<dbReference type="EMBL" id="FXTN01000005">
    <property type="protein sequence ID" value="SMO69212.1"/>
    <property type="molecule type" value="Genomic_DNA"/>
</dbReference>